<sequence length="85" mass="9660">MGSVKVITLCAVALVIGTVRADDGNTHNKPSCEDKLFNSFCEFKQLVLTKERKKCLKARDILNEAVSIIVLRKILSKEWYNLFIM</sequence>
<accession>A0A7J7KDD5</accession>
<comment type="caution">
    <text evidence="2">The sequence shown here is derived from an EMBL/GenBank/DDBJ whole genome shotgun (WGS) entry which is preliminary data.</text>
</comment>
<dbReference type="AlphaFoldDB" id="A0A7J7KDD5"/>
<evidence type="ECO:0000313" key="3">
    <source>
        <dbReference type="Proteomes" id="UP000593567"/>
    </source>
</evidence>
<name>A0A7J7KDD5_BUGNE</name>
<feature type="chain" id="PRO_5029800362" evidence="1">
    <location>
        <begin position="22"/>
        <end position="85"/>
    </location>
</feature>
<reference evidence="2" key="1">
    <citation type="submission" date="2020-06" db="EMBL/GenBank/DDBJ databases">
        <title>Draft genome of Bugula neritina, a colonial animal packing powerful symbionts and potential medicines.</title>
        <authorList>
            <person name="Rayko M."/>
        </authorList>
    </citation>
    <scope>NUCLEOTIDE SEQUENCE [LARGE SCALE GENOMIC DNA]</scope>
    <source>
        <strain evidence="2">Kwan_BN1</strain>
    </source>
</reference>
<feature type="signal peptide" evidence="1">
    <location>
        <begin position="1"/>
        <end position="21"/>
    </location>
</feature>
<protein>
    <submittedName>
        <fullName evidence="2">Uncharacterized protein</fullName>
    </submittedName>
</protein>
<organism evidence="2 3">
    <name type="scientific">Bugula neritina</name>
    <name type="common">Brown bryozoan</name>
    <name type="synonym">Sertularia neritina</name>
    <dbReference type="NCBI Taxonomy" id="10212"/>
    <lineage>
        <taxon>Eukaryota</taxon>
        <taxon>Metazoa</taxon>
        <taxon>Spiralia</taxon>
        <taxon>Lophotrochozoa</taxon>
        <taxon>Bryozoa</taxon>
        <taxon>Gymnolaemata</taxon>
        <taxon>Cheilostomatida</taxon>
        <taxon>Flustrina</taxon>
        <taxon>Buguloidea</taxon>
        <taxon>Bugulidae</taxon>
        <taxon>Bugula</taxon>
    </lineage>
</organism>
<proteinExistence type="predicted"/>
<dbReference type="Proteomes" id="UP000593567">
    <property type="component" value="Unassembled WGS sequence"/>
</dbReference>
<evidence type="ECO:0000313" key="2">
    <source>
        <dbReference type="EMBL" id="KAF6035546.1"/>
    </source>
</evidence>
<gene>
    <name evidence="2" type="ORF">EB796_006154</name>
</gene>
<evidence type="ECO:0000256" key="1">
    <source>
        <dbReference type="SAM" id="SignalP"/>
    </source>
</evidence>
<dbReference type="EMBL" id="VXIV02000863">
    <property type="protein sequence ID" value="KAF6035546.1"/>
    <property type="molecule type" value="Genomic_DNA"/>
</dbReference>
<keyword evidence="1" id="KW-0732">Signal</keyword>
<keyword evidence="3" id="KW-1185">Reference proteome</keyword>